<dbReference type="InterPro" id="IPR026891">
    <property type="entry name" value="Fn3-like"/>
</dbReference>
<dbReference type="InterPro" id="IPR017853">
    <property type="entry name" value="GH"/>
</dbReference>
<feature type="domain" description="Fibronectin type III-like" evidence="2">
    <location>
        <begin position="698"/>
        <end position="767"/>
    </location>
</feature>
<dbReference type="Gene3D" id="2.60.40.10">
    <property type="entry name" value="Immunoglobulins"/>
    <property type="match status" value="1"/>
</dbReference>
<accession>A0A0B2AAP0</accession>
<dbReference type="InterPro" id="IPR051915">
    <property type="entry name" value="Cellulose_Degrad_GH3"/>
</dbReference>
<dbReference type="GO" id="GO:0009251">
    <property type="term" value="P:glucan catabolic process"/>
    <property type="evidence" value="ECO:0007669"/>
    <property type="project" value="TreeGrafter"/>
</dbReference>
<dbReference type="OrthoDB" id="3187421at2"/>
<dbReference type="SMART" id="SM01217">
    <property type="entry name" value="Fn3_like"/>
    <property type="match status" value="1"/>
</dbReference>
<reference evidence="3 4" key="1">
    <citation type="submission" date="2014-11" db="EMBL/GenBank/DDBJ databases">
        <title>Genome sequence of Microbacterium mangrovi MUSC 115(T).</title>
        <authorList>
            <person name="Lee L.-H."/>
        </authorList>
    </citation>
    <scope>NUCLEOTIDE SEQUENCE [LARGE SCALE GENOMIC DNA]</scope>
    <source>
        <strain evidence="3 4">MUSC 115</strain>
    </source>
</reference>
<gene>
    <name evidence="3" type="ORF">LK09_07905</name>
</gene>
<proteinExistence type="predicted"/>
<dbReference type="AlphaFoldDB" id="A0A0B2AAP0"/>
<dbReference type="GO" id="GO:0008422">
    <property type="term" value="F:beta-glucosidase activity"/>
    <property type="evidence" value="ECO:0007669"/>
    <property type="project" value="TreeGrafter"/>
</dbReference>
<dbReference type="EMBL" id="JTDK01000006">
    <property type="protein sequence ID" value="KHK98803.1"/>
    <property type="molecule type" value="Genomic_DNA"/>
</dbReference>
<dbReference type="RefSeq" id="WP_039397676.1">
    <property type="nucleotide sequence ID" value="NZ_JTDK01000006.1"/>
</dbReference>
<dbReference type="Gene3D" id="3.20.20.300">
    <property type="entry name" value="Glycoside hydrolase, family 3, N-terminal domain"/>
    <property type="match status" value="1"/>
</dbReference>
<dbReference type="InterPro" id="IPR001764">
    <property type="entry name" value="Glyco_hydro_3_N"/>
</dbReference>
<dbReference type="STRING" id="1348253.LK09_07905"/>
<sequence>MSDLAHAHLNTSLPVEARVDHLLHAMTLQEKCHQLVSVAPWALVNPDGSEPEALAETLKSSPGHVSNFGIDDPAELVRLVGLMQRRVIEGTRLGIPLLIHAEALNGFLAGQHMVFPTGIGLAATWSPELVEAMADIIRQQMRRAGFRQALAPVMDVALDPRWGRVHETYGEDPYLSAAMSVAYTRGLQSKNLRDGIIATAKHFLAYGLAESGVNLSGAETGARRLRDVFAFPFEAAIQDAGLASVMNGYADVDRVPVAASREILTDLLRGTLGFDGFVSSDYMTIEQMVDRQRVATTPAEAGRLAITAGLDTEFPTPFGYGDTLVSEVEHGNVAVELVDTAVRRILTAKFRVGLFENPYPAERIDVAEVAEEGRGLSQELARRSVVLAKNDGLLPLDSDRLRIAVVGPHADAVGLQFPTYTYPAFREMMTAMSSGALGNMVGADPGMARWNESLLPAVGAADYVRSTLHARALFEEVSRFASSTVCAAGSTLTDDLDSDEFDQAVNAAAEADVVVLALGGASLWFNGERTEGEGSDSADIALPAAQVRLADAVAATGTPMVVVMVQGRAYTLPDSVLGADALLISTYGGPFGPKAVADVIFGAVNPSGKLPYSIPRHTGQIPVYHHKVAGSGHRNPLPPGVEHLYLDMDASPLLPFGYGLSFTDFTLTSVQSEKSMDTHGSVQIHALATNTGRRSGVVTPQIYLRANTSGVSRPAQQLAGFARVELAPGESKQITFEIHAEQLAYTNLAREFVIEPSDVDWFIGLDSDDKAIAGAFRVEGAPRPLTSAERKFFSDVTVR</sequence>
<evidence type="ECO:0000259" key="2">
    <source>
        <dbReference type="SMART" id="SM01217"/>
    </source>
</evidence>
<keyword evidence="1 3" id="KW-0378">Hydrolase</keyword>
<evidence type="ECO:0000313" key="3">
    <source>
        <dbReference type="EMBL" id="KHK98803.1"/>
    </source>
</evidence>
<dbReference type="Pfam" id="PF00933">
    <property type="entry name" value="Glyco_hydro_3"/>
    <property type="match status" value="1"/>
</dbReference>
<dbReference type="Gene3D" id="3.40.50.1700">
    <property type="entry name" value="Glycoside hydrolase family 3 C-terminal domain"/>
    <property type="match status" value="1"/>
</dbReference>
<dbReference type="InterPro" id="IPR013783">
    <property type="entry name" value="Ig-like_fold"/>
</dbReference>
<name>A0A0B2AAP0_9MICO</name>
<dbReference type="Pfam" id="PF01915">
    <property type="entry name" value="Glyco_hydro_3_C"/>
    <property type="match status" value="1"/>
</dbReference>
<dbReference type="SUPFAM" id="SSF52279">
    <property type="entry name" value="Beta-D-glucan exohydrolase, C-terminal domain"/>
    <property type="match status" value="1"/>
</dbReference>
<dbReference type="Pfam" id="PF14310">
    <property type="entry name" value="Fn3-like"/>
    <property type="match status" value="1"/>
</dbReference>
<dbReference type="PANTHER" id="PTHR30620:SF123">
    <property type="entry name" value="BETA-XYLOSIDASE"/>
    <property type="match status" value="1"/>
</dbReference>
<dbReference type="SUPFAM" id="SSF51445">
    <property type="entry name" value="(Trans)glycosidases"/>
    <property type="match status" value="1"/>
</dbReference>
<organism evidence="3 4">
    <name type="scientific">Microbacterium mangrovi</name>
    <dbReference type="NCBI Taxonomy" id="1348253"/>
    <lineage>
        <taxon>Bacteria</taxon>
        <taxon>Bacillati</taxon>
        <taxon>Actinomycetota</taxon>
        <taxon>Actinomycetes</taxon>
        <taxon>Micrococcales</taxon>
        <taxon>Microbacteriaceae</taxon>
        <taxon>Microbacterium</taxon>
    </lineage>
</organism>
<keyword evidence="4" id="KW-1185">Reference proteome</keyword>
<evidence type="ECO:0000313" key="4">
    <source>
        <dbReference type="Proteomes" id="UP000031030"/>
    </source>
</evidence>
<comment type="caution">
    <text evidence="3">The sequence shown here is derived from an EMBL/GenBank/DDBJ whole genome shotgun (WGS) entry which is preliminary data.</text>
</comment>
<dbReference type="Proteomes" id="UP000031030">
    <property type="component" value="Unassembled WGS sequence"/>
</dbReference>
<dbReference type="PRINTS" id="PR00133">
    <property type="entry name" value="GLHYDRLASE3"/>
</dbReference>
<dbReference type="InterPro" id="IPR002772">
    <property type="entry name" value="Glyco_hydro_3_C"/>
</dbReference>
<dbReference type="PANTHER" id="PTHR30620">
    <property type="entry name" value="PERIPLASMIC BETA-GLUCOSIDASE-RELATED"/>
    <property type="match status" value="1"/>
</dbReference>
<protein>
    <submittedName>
        <fullName evidence="3">Glycoside hydrolase</fullName>
    </submittedName>
</protein>
<dbReference type="InterPro" id="IPR036962">
    <property type="entry name" value="Glyco_hydro_3_N_sf"/>
</dbReference>
<evidence type="ECO:0000256" key="1">
    <source>
        <dbReference type="ARBA" id="ARBA00022801"/>
    </source>
</evidence>
<dbReference type="InterPro" id="IPR036881">
    <property type="entry name" value="Glyco_hydro_3_C_sf"/>
</dbReference>